<dbReference type="GO" id="GO:0008541">
    <property type="term" value="C:proteasome regulatory particle, lid subcomplex"/>
    <property type="evidence" value="ECO:0007669"/>
    <property type="project" value="TreeGrafter"/>
</dbReference>
<name>A0A061BFS6_CYBFA</name>
<reference evidence="4" key="1">
    <citation type="journal article" date="2014" name="Genome Announc.">
        <title>Genome sequence of the yeast Cyberlindnera fabianii (Hansenula fabianii).</title>
        <authorList>
            <person name="Freel K.C."/>
            <person name="Sarilar V."/>
            <person name="Neuveglise C."/>
            <person name="Devillers H."/>
            <person name="Friedrich A."/>
            <person name="Schacherer J."/>
        </authorList>
    </citation>
    <scope>NUCLEOTIDE SEQUENCE</scope>
    <source>
        <strain evidence="4">YJS4271</strain>
    </source>
</reference>
<accession>A0A061BFS6</accession>
<dbReference type="PROSITE" id="PS50250">
    <property type="entry name" value="PCI"/>
    <property type="match status" value="1"/>
</dbReference>
<dbReference type="AlphaFoldDB" id="A0A061BFS6"/>
<comment type="similarity">
    <text evidence="1">Belongs to the proteasome subunit S14 family.</text>
</comment>
<evidence type="ECO:0000256" key="1">
    <source>
        <dbReference type="ARBA" id="ARBA00009627"/>
    </source>
</evidence>
<dbReference type="Pfam" id="PF10075">
    <property type="entry name" value="CSN8_PSD8_EIF3K"/>
    <property type="match status" value="1"/>
</dbReference>
<dbReference type="Gene3D" id="1.25.40.990">
    <property type="match status" value="1"/>
</dbReference>
<dbReference type="PhylomeDB" id="A0A061BFS6"/>
<evidence type="ECO:0000313" key="4">
    <source>
        <dbReference type="EMBL" id="CDR46739.1"/>
    </source>
</evidence>
<organism evidence="4">
    <name type="scientific">Cyberlindnera fabianii</name>
    <name type="common">Yeast</name>
    <name type="synonym">Hansenula fabianii</name>
    <dbReference type="NCBI Taxonomy" id="36022"/>
    <lineage>
        <taxon>Eukaryota</taxon>
        <taxon>Fungi</taxon>
        <taxon>Dikarya</taxon>
        <taxon>Ascomycota</taxon>
        <taxon>Saccharomycotina</taxon>
        <taxon>Saccharomycetes</taxon>
        <taxon>Phaffomycetales</taxon>
        <taxon>Phaffomycetaceae</taxon>
        <taxon>Cyberlindnera</taxon>
    </lineage>
</organism>
<dbReference type="InterPro" id="IPR000717">
    <property type="entry name" value="PCI_dom"/>
</dbReference>
<dbReference type="PANTHER" id="PTHR12387">
    <property type="entry name" value="26S PROTEASOME NON-ATPASE REGULATORY SUBUNIT 8"/>
    <property type="match status" value="1"/>
</dbReference>
<dbReference type="GO" id="GO:0005829">
    <property type="term" value="C:cytosol"/>
    <property type="evidence" value="ECO:0007669"/>
    <property type="project" value="TreeGrafter"/>
</dbReference>
<dbReference type="EMBL" id="LK052910">
    <property type="protein sequence ID" value="CDR46739.1"/>
    <property type="molecule type" value="Genomic_DNA"/>
</dbReference>
<evidence type="ECO:0000259" key="3">
    <source>
        <dbReference type="PROSITE" id="PS50250"/>
    </source>
</evidence>
<dbReference type="GO" id="GO:0005634">
    <property type="term" value="C:nucleus"/>
    <property type="evidence" value="ECO:0007669"/>
    <property type="project" value="TreeGrafter"/>
</dbReference>
<sequence>MPSLEELTNTLKKHFDAKDYGSADALMPQMKVLLFQAKLLIPDLTRTGDKDYVADLVISRSILEIGALSAINLEEFDKFEQYVQQLKAFYFNSAKKDELHKSVNKNKLLSLYLLLLLSKGDVVQFHAELEFLTQNIKNIENDLYLNYPIKIENWVLEGYYDKAWELISNRNTEEKKKLNEFNIFNDTLLAAIREEISRSIENSYKSLPFSNAKYLLFLNSEKEVESFAEEQGWTIKNNELIFEDKSYDDKFTLDGDEDVMDEDFDEQQGKLTHSEKLVKNTLNYAREIDSII</sequence>
<evidence type="ECO:0000256" key="2">
    <source>
        <dbReference type="ARBA" id="ARBA00022942"/>
    </source>
</evidence>
<dbReference type="InterPro" id="IPR033464">
    <property type="entry name" value="CSN8_PSD8_EIF3K"/>
</dbReference>
<proteinExistence type="inferred from homology"/>
<dbReference type="VEuPathDB" id="FungiDB:BON22_3567"/>
<feature type="domain" description="PCI" evidence="3">
    <location>
        <begin position="75"/>
        <end position="258"/>
    </location>
</feature>
<gene>
    <name evidence="4" type="ORF">CYFA0S_25e01552g</name>
</gene>
<dbReference type="GO" id="GO:0043161">
    <property type="term" value="P:proteasome-mediated ubiquitin-dependent protein catabolic process"/>
    <property type="evidence" value="ECO:0007669"/>
    <property type="project" value="TreeGrafter"/>
</dbReference>
<dbReference type="OrthoDB" id="8775810at2759"/>
<dbReference type="InterPro" id="IPR006746">
    <property type="entry name" value="26S_Psome_Rpn12"/>
</dbReference>
<protein>
    <submittedName>
        <fullName evidence="4">CYFA0S25e01552g1_1</fullName>
    </submittedName>
</protein>
<keyword evidence="2" id="KW-0647">Proteasome</keyword>
<dbReference type="PANTHER" id="PTHR12387:SF0">
    <property type="entry name" value="26S PROTEASOME NON-ATPASE REGULATORY SUBUNIT 8"/>
    <property type="match status" value="1"/>
</dbReference>